<name>A0A3Q9UG69_9ACTN</name>
<evidence type="ECO:0000259" key="1">
    <source>
        <dbReference type="Pfam" id="PF13460"/>
    </source>
</evidence>
<evidence type="ECO:0000313" key="2">
    <source>
        <dbReference type="EMBL" id="AZZ40811.1"/>
    </source>
</evidence>
<evidence type="ECO:0000313" key="3">
    <source>
        <dbReference type="Proteomes" id="UP000285875"/>
    </source>
</evidence>
<dbReference type="KEGG" id="aji:C0Z10_08765"/>
<gene>
    <name evidence="2" type="ORF">C0Z10_08765</name>
</gene>
<reference evidence="3" key="1">
    <citation type="submission" date="2017-12" db="EMBL/GenBank/DDBJ databases">
        <title>Whole genome sequencing of Acidipropionibacterium jensenii strains JS279 and JS280.</title>
        <authorList>
            <person name="Deptula P."/>
            <person name="Laine P."/>
            <person name="Smolander O.-P."/>
            <person name="Paulin L."/>
            <person name="Auvinen P."/>
            <person name="Varmanen P."/>
        </authorList>
    </citation>
    <scope>NUCLEOTIDE SEQUENCE [LARGE SCALE GENOMIC DNA]</scope>
    <source>
        <strain evidence="3">JS280</strain>
    </source>
</reference>
<dbReference type="AlphaFoldDB" id="A0A3Q9UG69"/>
<organism evidence="2 3">
    <name type="scientific">Acidipropionibacterium jensenii</name>
    <dbReference type="NCBI Taxonomy" id="1749"/>
    <lineage>
        <taxon>Bacteria</taxon>
        <taxon>Bacillati</taxon>
        <taxon>Actinomycetota</taxon>
        <taxon>Actinomycetes</taxon>
        <taxon>Propionibacteriales</taxon>
        <taxon>Propionibacteriaceae</taxon>
        <taxon>Acidipropionibacterium</taxon>
    </lineage>
</organism>
<proteinExistence type="predicted"/>
<protein>
    <submittedName>
        <fullName evidence="2">Nucleoside-diphosphate sugar epimerase</fullName>
    </submittedName>
</protein>
<dbReference type="SUPFAM" id="SSF51735">
    <property type="entry name" value="NAD(P)-binding Rossmann-fold domains"/>
    <property type="match status" value="1"/>
</dbReference>
<dbReference type="PANTHER" id="PTHR15020:SF50">
    <property type="entry name" value="UPF0659 PROTEIN YMR090W"/>
    <property type="match status" value="1"/>
</dbReference>
<dbReference type="Pfam" id="PF13460">
    <property type="entry name" value="NAD_binding_10"/>
    <property type="match status" value="1"/>
</dbReference>
<dbReference type="InterPro" id="IPR036291">
    <property type="entry name" value="NAD(P)-bd_dom_sf"/>
</dbReference>
<feature type="domain" description="NAD(P)-binding" evidence="1">
    <location>
        <begin position="20"/>
        <end position="209"/>
    </location>
</feature>
<dbReference type="Proteomes" id="UP000285875">
    <property type="component" value="Chromosome"/>
</dbReference>
<accession>A0A3Q9UG69</accession>
<dbReference type="PANTHER" id="PTHR15020">
    <property type="entry name" value="FLAVIN REDUCTASE-RELATED"/>
    <property type="match status" value="1"/>
</dbReference>
<dbReference type="Gene3D" id="3.40.50.720">
    <property type="entry name" value="NAD(P)-binding Rossmann-like Domain"/>
    <property type="match status" value="1"/>
</dbReference>
<dbReference type="InterPro" id="IPR016040">
    <property type="entry name" value="NAD(P)-bd_dom"/>
</dbReference>
<dbReference type="EMBL" id="CP025570">
    <property type="protein sequence ID" value="AZZ40811.1"/>
    <property type="molecule type" value="Genomic_DNA"/>
</dbReference>
<dbReference type="RefSeq" id="WP_097799893.1">
    <property type="nucleotide sequence ID" value="NZ_CP025570.1"/>
</dbReference>
<sequence>MNSPISAASTSAGRTVLVIGGHGKVALLLAAEMADTDDRLISVIRHPEQSDDVRRAGAEPLVADVTTMSAAELDRLIEGVDAVVWSAGNGGRAGAEQTYAIDRDGCQAVVDAISRSSSRPRFILVSWSGSPDHGVDPAVPFFAYADAKAQADRYTMASSVDWTILGPTSLSLEAAGGITVLPDGHSAHPDTPTSRQAVARVIVAVLAHPQTTSHRFIRFSDGPTPIPEAFA</sequence>